<keyword evidence="2" id="KW-1185">Reference proteome</keyword>
<name>A0A4C2E5Z5_9SACH</name>
<dbReference type="Pfam" id="PF11712">
    <property type="entry name" value="Vma12"/>
    <property type="match status" value="1"/>
</dbReference>
<organism evidence="1 2">
    <name type="scientific">Zygosaccharomyces mellis</name>
    <dbReference type="NCBI Taxonomy" id="42258"/>
    <lineage>
        <taxon>Eukaryota</taxon>
        <taxon>Fungi</taxon>
        <taxon>Dikarya</taxon>
        <taxon>Ascomycota</taxon>
        <taxon>Saccharomycotina</taxon>
        <taxon>Saccharomycetes</taxon>
        <taxon>Saccharomycetales</taxon>
        <taxon>Saccharomycetaceae</taxon>
        <taxon>Zygosaccharomyces</taxon>
    </lineage>
</organism>
<dbReference type="GO" id="GO:0070072">
    <property type="term" value="P:vacuolar proton-transporting V-type ATPase complex assembly"/>
    <property type="evidence" value="ECO:0007669"/>
    <property type="project" value="InterPro"/>
</dbReference>
<accession>A0A4C2E5Z5</accession>
<evidence type="ECO:0000313" key="1">
    <source>
        <dbReference type="EMBL" id="GCE99421.1"/>
    </source>
</evidence>
<gene>
    <name evidence="1" type="primary">VPH2</name>
    <name evidence="1" type="ORF">ZYGM_001631</name>
</gene>
<dbReference type="InterPro" id="IPR021013">
    <property type="entry name" value="ATPase_Vma12"/>
</dbReference>
<comment type="caution">
    <text evidence="1">The sequence shown here is derived from an EMBL/GenBank/DDBJ whole genome shotgun (WGS) entry which is preliminary data.</text>
</comment>
<sequence length="148" mass="17760">MFQIRLNDELKKHIEELKRDNPSSTELDDILETDSISMVTLIKLYGEHWEGYIPLSQLLKPLDFQFKPKRVARLDYKPEFKEYLERLKIQQQEKDYQRLISTNTELDAYRDEEGSVTLAQMNLWFQFHLHFGTGREVQAGWLFIIEYS</sequence>
<reference evidence="1 2" key="1">
    <citation type="submission" date="2019-01" db="EMBL/GenBank/DDBJ databases">
        <title>Draft Genome Sequencing of Zygosaccharomyces mellis Ca-7.</title>
        <authorList>
            <person name="Shiwa Y."/>
            <person name="Kanesaki Y."/>
            <person name="Ishige T."/>
            <person name="Mura K."/>
            <person name="Hori T."/>
            <person name="Tamura T."/>
        </authorList>
    </citation>
    <scope>NUCLEOTIDE SEQUENCE [LARGE SCALE GENOMIC DNA]</scope>
    <source>
        <strain evidence="1 2">Ca-7</strain>
    </source>
</reference>
<dbReference type="Proteomes" id="UP000301737">
    <property type="component" value="Unassembled WGS sequence"/>
</dbReference>
<dbReference type="AlphaFoldDB" id="A0A4C2E5Z5"/>
<protein>
    <submittedName>
        <fullName evidence="1">Vacuolar ATPase assembly integral membrane protein</fullName>
    </submittedName>
</protein>
<evidence type="ECO:0000313" key="2">
    <source>
        <dbReference type="Proteomes" id="UP000301737"/>
    </source>
</evidence>
<proteinExistence type="predicted"/>
<dbReference type="OrthoDB" id="19981at2759"/>
<dbReference type="EMBL" id="BIMX01000010">
    <property type="protein sequence ID" value="GCE99421.1"/>
    <property type="molecule type" value="Genomic_DNA"/>
</dbReference>